<dbReference type="SMART" id="SM00450">
    <property type="entry name" value="RHOD"/>
    <property type="match status" value="1"/>
</dbReference>
<evidence type="ECO:0000256" key="2">
    <source>
        <dbReference type="ARBA" id="ARBA00013064"/>
    </source>
</evidence>
<dbReference type="InterPro" id="IPR000751">
    <property type="entry name" value="MPI_Phosphatase"/>
</dbReference>
<dbReference type="Proteomes" id="UP001164743">
    <property type="component" value="Chromosome 7A"/>
</dbReference>
<dbReference type="PANTHER" id="PTHR10828:SF17">
    <property type="entry name" value="PROTEIN-TYROSINE-PHOSPHATASE"/>
    <property type="match status" value="1"/>
</dbReference>
<evidence type="ECO:0000313" key="9">
    <source>
        <dbReference type="EMBL" id="WAQ86953.1"/>
    </source>
</evidence>
<evidence type="ECO:0000256" key="7">
    <source>
        <dbReference type="SAM" id="MobiDB-lite"/>
    </source>
</evidence>
<proteinExistence type="inferred from homology"/>
<organism evidence="9 10">
    <name type="scientific">Puccinia triticina</name>
    <dbReference type="NCBI Taxonomy" id="208348"/>
    <lineage>
        <taxon>Eukaryota</taxon>
        <taxon>Fungi</taxon>
        <taxon>Dikarya</taxon>
        <taxon>Basidiomycota</taxon>
        <taxon>Pucciniomycotina</taxon>
        <taxon>Pucciniomycetes</taxon>
        <taxon>Pucciniales</taxon>
        <taxon>Pucciniaceae</taxon>
        <taxon>Puccinia</taxon>
    </lineage>
</organism>
<dbReference type="InterPro" id="IPR036873">
    <property type="entry name" value="Rhodanese-like_dom_sf"/>
</dbReference>
<feature type="compositionally biased region" description="Polar residues" evidence="7">
    <location>
        <begin position="226"/>
        <end position="245"/>
    </location>
</feature>
<dbReference type="RefSeq" id="XP_053022508.1">
    <property type="nucleotide sequence ID" value="XM_053171314.1"/>
</dbReference>
<dbReference type="PRINTS" id="PR00716">
    <property type="entry name" value="MPIPHPHTASE"/>
</dbReference>
<dbReference type="Gene3D" id="3.40.250.10">
    <property type="entry name" value="Rhodanese-like domain"/>
    <property type="match status" value="1"/>
</dbReference>
<feature type="domain" description="Rhodanese" evidence="8">
    <location>
        <begin position="564"/>
        <end position="690"/>
    </location>
</feature>
<dbReference type="GeneID" id="77812209"/>
<dbReference type="Pfam" id="PF00581">
    <property type="entry name" value="Rhodanese"/>
    <property type="match status" value="1"/>
</dbReference>
<sequence>MASSLLPASSPMLLGNVDEPSRHFEPLSSPTPAAPLTHGRPKSCPTQHPTGVKDDSALLLKSGDSHNVGHRPLSEGPMDPEVPQPIACAQSRAHDEDLVLAMDTSSPSIASLSRMYNPIPPSHPGSNLAAMPLITPSNPYYMDISSASVDRSGCLTNVPAGVSFGTSYQALCEDASKLSIPQENRQICQQSRYNSPSLQATVGNMDIDSPGYNMHPIAHDSEPGCYSSSGSDSPLKQHSGRSASEGSIGKRSRMDEEEDERYSSSPAISDSRSCRHRFSNPSMSRSLQDHTSPLPDDSDSSKMQTNSSNRDMDLFSPEPPSSSSFDDASPCLNAVARKALYQAPRDSPLSAFRFPATKSTLNCEKRLGINRQARSSTTSSRSDSVPCRSQSKVAQNTATLFNRHLSLSTTIDITRLEEPTSRRGMKVPRAVSYAASGPRPMEVDGRENSEELDDRSETDSSPVPRIAVKQVSAPTNLKAKRCAAPLDLGYLQPPSLNSVTALQSPSSRFIFTFGATIQSPVGIAFSEKERAGKILPCHKVSSDGLMRISPETMDQLLDGAYDDKISKKMIFDCRFGYEYDGGHIREAINLHDKEAAETMLLQGTLFNGGQKDVPIPSESGKPDPNGETKKVVLVFHCEYSAMRAPTVAKHLREQDRHKNMTHYPALHYPEIYILEGGFAKYFSHSPQHCDGSYVRMDDPTHRTDRQTDLNLFRTRENSVFARTKSYTYGDSKIVKHKKDPKLTLGGNRFGLENKSNPMTGAGKENAPARSKLIEEDDDDDDDENYAQASSPLYMTINAAAHAKRANLKTQGRSISMLAKVEQNQSTRGVAGRKPLGNKTQMNRLALA</sequence>
<evidence type="ECO:0000259" key="8">
    <source>
        <dbReference type="PROSITE" id="PS50206"/>
    </source>
</evidence>
<comment type="similarity">
    <text evidence="1">Belongs to the MPI phosphatase family.</text>
</comment>
<evidence type="ECO:0000313" key="10">
    <source>
        <dbReference type="Proteomes" id="UP001164743"/>
    </source>
</evidence>
<evidence type="ECO:0000256" key="4">
    <source>
        <dbReference type="ARBA" id="ARBA00022801"/>
    </source>
</evidence>
<dbReference type="InterPro" id="IPR001763">
    <property type="entry name" value="Rhodanese-like_dom"/>
</dbReference>
<evidence type="ECO:0000256" key="3">
    <source>
        <dbReference type="ARBA" id="ARBA00022618"/>
    </source>
</evidence>
<feature type="region of interest" description="Disordered" evidence="7">
    <location>
        <begin position="739"/>
        <end position="768"/>
    </location>
</feature>
<keyword evidence="10" id="KW-1185">Reference proteome</keyword>
<feature type="compositionally biased region" description="Polar residues" evidence="7">
    <location>
        <begin position="279"/>
        <end position="291"/>
    </location>
</feature>
<feature type="compositionally biased region" description="Low complexity" evidence="7">
    <location>
        <begin position="374"/>
        <end position="384"/>
    </location>
</feature>
<feature type="region of interest" description="Disordered" evidence="7">
    <location>
        <begin position="819"/>
        <end position="847"/>
    </location>
</feature>
<evidence type="ECO:0000256" key="6">
    <source>
        <dbReference type="ARBA" id="ARBA00023306"/>
    </source>
</evidence>
<keyword evidence="4" id="KW-0378">Hydrolase</keyword>
<feature type="region of interest" description="Disordered" evidence="7">
    <location>
        <begin position="418"/>
        <end position="464"/>
    </location>
</feature>
<feature type="compositionally biased region" description="Polar residues" evidence="7">
    <location>
        <begin position="837"/>
        <end position="847"/>
    </location>
</feature>
<feature type="region of interest" description="Disordered" evidence="7">
    <location>
        <begin position="367"/>
        <end position="392"/>
    </location>
</feature>
<reference evidence="9" key="1">
    <citation type="submission" date="2022-10" db="EMBL/GenBank/DDBJ databases">
        <title>Puccinia triticina Genome sequencing and assembly.</title>
        <authorList>
            <person name="Li C."/>
        </authorList>
    </citation>
    <scope>NUCLEOTIDE SEQUENCE</scope>
    <source>
        <strain evidence="9">Pt15</strain>
    </source>
</reference>
<dbReference type="PANTHER" id="PTHR10828">
    <property type="entry name" value="M-PHASE INDUCER PHOSPHATASE DUAL SPECIFICITY PHOSPHATASE CDC25"/>
    <property type="match status" value="1"/>
</dbReference>
<name>A0ABY7CRJ3_9BASI</name>
<protein>
    <recommendedName>
        <fullName evidence="2">protein-tyrosine-phosphatase</fullName>
        <ecNumber evidence="2">3.1.3.48</ecNumber>
    </recommendedName>
</protein>
<feature type="compositionally biased region" description="Low complexity" evidence="7">
    <location>
        <begin position="1"/>
        <end position="14"/>
    </location>
</feature>
<keyword evidence="5" id="KW-0904">Protein phosphatase</keyword>
<evidence type="ECO:0000256" key="1">
    <source>
        <dbReference type="ARBA" id="ARBA00011065"/>
    </source>
</evidence>
<keyword evidence="3" id="KW-0132">Cell division</keyword>
<feature type="region of interest" description="Disordered" evidence="7">
    <location>
        <begin position="199"/>
        <end position="329"/>
    </location>
</feature>
<accession>A0ABY7CRJ3</accession>
<dbReference type="SUPFAM" id="SSF52821">
    <property type="entry name" value="Rhodanese/Cell cycle control phosphatase"/>
    <property type="match status" value="1"/>
</dbReference>
<evidence type="ECO:0000256" key="5">
    <source>
        <dbReference type="ARBA" id="ARBA00022912"/>
    </source>
</evidence>
<dbReference type="EMBL" id="CP110427">
    <property type="protein sequence ID" value="WAQ86953.1"/>
    <property type="molecule type" value="Genomic_DNA"/>
</dbReference>
<keyword evidence="6" id="KW-0131">Cell cycle</keyword>
<dbReference type="CDD" id="cd01530">
    <property type="entry name" value="Cdc25"/>
    <property type="match status" value="1"/>
</dbReference>
<feature type="region of interest" description="Disordered" evidence="7">
    <location>
        <begin position="1"/>
        <end position="54"/>
    </location>
</feature>
<dbReference type="PROSITE" id="PS50206">
    <property type="entry name" value="RHODANESE_3"/>
    <property type="match status" value="1"/>
</dbReference>
<dbReference type="EC" id="3.1.3.48" evidence="2"/>
<gene>
    <name evidence="9" type="ORF">PtA15_7A682</name>
</gene>